<comment type="caution">
    <text evidence="1">The sequence shown here is derived from an EMBL/GenBank/DDBJ whole genome shotgun (WGS) entry which is preliminary data.</text>
</comment>
<keyword evidence="2" id="KW-1185">Reference proteome</keyword>
<protein>
    <submittedName>
        <fullName evidence="1">Uncharacterized protein</fullName>
    </submittedName>
</protein>
<dbReference type="Proteomes" id="UP001174315">
    <property type="component" value="Unassembled WGS sequence"/>
</dbReference>
<organism evidence="1 2">
    <name type="scientific">Stenotrophomonas indicatrix</name>
    <dbReference type="NCBI Taxonomy" id="2045451"/>
    <lineage>
        <taxon>Bacteria</taxon>
        <taxon>Pseudomonadati</taxon>
        <taxon>Pseudomonadota</taxon>
        <taxon>Gammaproteobacteria</taxon>
        <taxon>Lysobacterales</taxon>
        <taxon>Lysobacteraceae</taxon>
        <taxon>Stenotrophomonas</taxon>
    </lineage>
</organism>
<sequence length="59" mass="6143">MTACVALLRAANVGDTSELFIHCGDGMAASRLRVPCITHGTARNLNTVGKLAMMAAALR</sequence>
<dbReference type="RefSeq" id="WP_108723609.1">
    <property type="nucleotide sequence ID" value="NZ_CBCSJV010000002.1"/>
</dbReference>
<accession>A0ABT8QAV7</accession>
<gene>
    <name evidence="1" type="ORF">Q0S36_03825</name>
</gene>
<proteinExistence type="predicted"/>
<dbReference type="EMBL" id="JAUKNN010000006">
    <property type="protein sequence ID" value="MDN8668459.1"/>
    <property type="molecule type" value="Genomic_DNA"/>
</dbReference>
<name>A0ABT8QAV7_9GAMM</name>
<reference evidence="1" key="1">
    <citation type="submission" date="2023-07" db="EMBL/GenBank/DDBJ databases">
        <title>Stenotrophomonas isolates from soil.</title>
        <authorList>
            <person name="Sharma V."/>
            <person name="Zur-Pinska J."/>
            <person name="Hay A.G."/>
        </authorList>
    </citation>
    <scope>NUCLEOTIDE SEQUENCE</scope>
    <source>
        <strain evidence="1">C2</strain>
    </source>
</reference>
<evidence type="ECO:0000313" key="1">
    <source>
        <dbReference type="EMBL" id="MDN8668459.1"/>
    </source>
</evidence>
<evidence type="ECO:0000313" key="2">
    <source>
        <dbReference type="Proteomes" id="UP001174315"/>
    </source>
</evidence>